<evidence type="ECO:0000256" key="2">
    <source>
        <dbReference type="ARBA" id="ARBA00022679"/>
    </source>
</evidence>
<feature type="active site" description="Proton acceptor" evidence="4">
    <location>
        <position position="306"/>
    </location>
</feature>
<evidence type="ECO:0000259" key="5">
    <source>
        <dbReference type="Pfam" id="PF00891"/>
    </source>
</evidence>
<dbReference type="SUPFAM" id="SSF46785">
    <property type="entry name" value="Winged helix' DNA-binding domain"/>
    <property type="match status" value="1"/>
</dbReference>
<evidence type="ECO:0000256" key="3">
    <source>
        <dbReference type="ARBA" id="ARBA00022691"/>
    </source>
</evidence>
<sequence length="400" mass="43601">MESKIAQASTAIEQLAALDISNQSTHPEIVRKCQAVISALKDPAAVVVEALASVTKHPCLVVLSNLGIFEKLASTSESLTAAYLAQESGADRALVVRLLRLAAAWGVVAETGPETYAATGASKILAIPSAAAGLRVNQRTAELVNSLPKYLQETQYRNPSSYTNGLFQYHYATDLGSFEYRAADEEWMRDFNLFMQVPNNAGASWPETFDAHSRIFDAGVETNPAAPLVVDVAGGVGQDLRLLKSHLVPAGITLTKGQLVLEDQPHVIENVPADMYDEDFTYVKHNFFTPQPLKGARVYTLKSVLHDWADDKALEILRHIAASLTPGYSKLWVLDRVVPETGVDKSLAWLDISMMAIYGALERTEGQWRELLGRAGLRVVSVQATTDHFGLIEAELEGVQ</sequence>
<keyword evidence="1" id="KW-0489">Methyltransferase</keyword>
<feature type="domain" description="O-methyltransferase C-terminal" evidence="5">
    <location>
        <begin position="169"/>
        <end position="377"/>
    </location>
</feature>
<dbReference type="OMA" id="HPEHERD"/>
<dbReference type="GO" id="GO:0032259">
    <property type="term" value="P:methylation"/>
    <property type="evidence" value="ECO:0007669"/>
    <property type="project" value="UniProtKB-KW"/>
</dbReference>
<dbReference type="OrthoDB" id="1535081at2759"/>
<dbReference type="Gene3D" id="1.10.10.10">
    <property type="entry name" value="Winged helix-like DNA-binding domain superfamily/Winged helix DNA-binding domain"/>
    <property type="match status" value="1"/>
</dbReference>
<dbReference type="InterPro" id="IPR036390">
    <property type="entry name" value="WH_DNA-bd_sf"/>
</dbReference>
<dbReference type="InterPro" id="IPR012967">
    <property type="entry name" value="COMT_dimerisation"/>
</dbReference>
<organism evidence="7 8">
    <name type="scientific">Aspergillus calidoustus</name>
    <dbReference type="NCBI Taxonomy" id="454130"/>
    <lineage>
        <taxon>Eukaryota</taxon>
        <taxon>Fungi</taxon>
        <taxon>Dikarya</taxon>
        <taxon>Ascomycota</taxon>
        <taxon>Pezizomycotina</taxon>
        <taxon>Eurotiomycetes</taxon>
        <taxon>Eurotiomycetidae</taxon>
        <taxon>Eurotiales</taxon>
        <taxon>Aspergillaceae</taxon>
        <taxon>Aspergillus</taxon>
        <taxon>Aspergillus subgen. Nidulantes</taxon>
    </lineage>
</organism>
<dbReference type="GO" id="GO:0044550">
    <property type="term" value="P:secondary metabolite biosynthetic process"/>
    <property type="evidence" value="ECO:0007669"/>
    <property type="project" value="UniProtKB-ARBA"/>
</dbReference>
<dbReference type="PROSITE" id="PS51683">
    <property type="entry name" value="SAM_OMT_II"/>
    <property type="match status" value="1"/>
</dbReference>
<evidence type="ECO:0000313" key="8">
    <source>
        <dbReference type="Proteomes" id="UP000054771"/>
    </source>
</evidence>
<keyword evidence="2" id="KW-0808">Transferase</keyword>
<dbReference type="InterPro" id="IPR016461">
    <property type="entry name" value="COMT-like"/>
</dbReference>
<dbReference type="STRING" id="454130.A0A0U5FS65"/>
<dbReference type="GO" id="GO:0008171">
    <property type="term" value="F:O-methyltransferase activity"/>
    <property type="evidence" value="ECO:0007669"/>
    <property type="project" value="InterPro"/>
</dbReference>
<evidence type="ECO:0000256" key="4">
    <source>
        <dbReference type="PIRSR" id="PIRSR005739-1"/>
    </source>
</evidence>
<dbReference type="PANTHER" id="PTHR43712:SF1">
    <property type="entry name" value="HYPOTHETICAL O-METHYLTRANSFERASE (EUROFUNG)-RELATED"/>
    <property type="match status" value="1"/>
</dbReference>
<keyword evidence="8" id="KW-1185">Reference proteome</keyword>
<dbReference type="InterPro" id="IPR036388">
    <property type="entry name" value="WH-like_DNA-bd_sf"/>
</dbReference>
<proteinExistence type="predicted"/>
<dbReference type="GO" id="GO:0046983">
    <property type="term" value="F:protein dimerization activity"/>
    <property type="evidence" value="ECO:0007669"/>
    <property type="project" value="InterPro"/>
</dbReference>
<dbReference type="EMBL" id="CDMC01000003">
    <property type="protein sequence ID" value="CEL02251.1"/>
    <property type="molecule type" value="Genomic_DNA"/>
</dbReference>
<dbReference type="Gene3D" id="3.40.50.150">
    <property type="entry name" value="Vaccinia Virus protein VP39"/>
    <property type="match status" value="1"/>
</dbReference>
<gene>
    <name evidence="7" type="ORF">ASPCAL03423</name>
</gene>
<dbReference type="InterPro" id="IPR029063">
    <property type="entry name" value="SAM-dependent_MTases_sf"/>
</dbReference>
<dbReference type="PANTHER" id="PTHR43712">
    <property type="entry name" value="PUTATIVE (AFU_ORTHOLOGUE AFUA_4G14580)-RELATED"/>
    <property type="match status" value="1"/>
</dbReference>
<dbReference type="PIRSF" id="PIRSF005739">
    <property type="entry name" value="O-mtase"/>
    <property type="match status" value="1"/>
</dbReference>
<keyword evidence="3" id="KW-0949">S-adenosyl-L-methionine</keyword>
<evidence type="ECO:0000313" key="7">
    <source>
        <dbReference type="EMBL" id="CEL02251.1"/>
    </source>
</evidence>
<name>A0A0U5FS65_ASPCI</name>
<accession>A0A0U5FS65</accession>
<dbReference type="AlphaFoldDB" id="A0A0U5FS65"/>
<protein>
    <submittedName>
        <fullName evidence="7">Uncharacterized protein</fullName>
    </submittedName>
</protein>
<dbReference type="SUPFAM" id="SSF53335">
    <property type="entry name" value="S-adenosyl-L-methionine-dependent methyltransferases"/>
    <property type="match status" value="1"/>
</dbReference>
<dbReference type="Proteomes" id="UP000054771">
    <property type="component" value="Unassembled WGS sequence"/>
</dbReference>
<dbReference type="InterPro" id="IPR001077">
    <property type="entry name" value="COMT_C"/>
</dbReference>
<reference evidence="8" key="1">
    <citation type="journal article" date="2016" name="Genome Announc.">
        <title>Draft genome sequences of fungus Aspergillus calidoustus.</title>
        <authorList>
            <person name="Horn F."/>
            <person name="Linde J."/>
            <person name="Mattern D.J."/>
            <person name="Walther G."/>
            <person name="Guthke R."/>
            <person name="Scherlach K."/>
            <person name="Martin K."/>
            <person name="Brakhage A.A."/>
            <person name="Petzke L."/>
            <person name="Valiante V."/>
        </authorList>
    </citation>
    <scope>NUCLEOTIDE SEQUENCE [LARGE SCALE GENOMIC DNA]</scope>
    <source>
        <strain evidence="8">SF006504</strain>
    </source>
</reference>
<evidence type="ECO:0000259" key="6">
    <source>
        <dbReference type="Pfam" id="PF08100"/>
    </source>
</evidence>
<evidence type="ECO:0000256" key="1">
    <source>
        <dbReference type="ARBA" id="ARBA00022603"/>
    </source>
</evidence>
<dbReference type="Pfam" id="PF00891">
    <property type="entry name" value="Methyltransf_2"/>
    <property type="match status" value="1"/>
</dbReference>
<feature type="domain" description="O-methyltransferase dimerisation" evidence="6">
    <location>
        <begin position="57"/>
        <end position="125"/>
    </location>
</feature>
<dbReference type="Pfam" id="PF08100">
    <property type="entry name" value="Dimerisation"/>
    <property type="match status" value="1"/>
</dbReference>